<evidence type="ECO:0000313" key="3">
    <source>
        <dbReference type="Proteomes" id="UP000077202"/>
    </source>
</evidence>
<feature type="compositionally biased region" description="Basic residues" evidence="1">
    <location>
        <begin position="1"/>
        <end position="10"/>
    </location>
</feature>
<feature type="compositionally biased region" description="Basic and acidic residues" evidence="1">
    <location>
        <begin position="45"/>
        <end position="60"/>
    </location>
</feature>
<dbReference type="AlphaFoldDB" id="A0A176VNS5"/>
<proteinExistence type="predicted"/>
<feature type="compositionally biased region" description="Basic and acidic residues" evidence="1">
    <location>
        <begin position="239"/>
        <end position="248"/>
    </location>
</feature>
<feature type="compositionally biased region" description="Basic and acidic residues" evidence="1">
    <location>
        <begin position="79"/>
        <end position="99"/>
    </location>
</feature>
<dbReference type="Proteomes" id="UP000077202">
    <property type="component" value="Unassembled WGS sequence"/>
</dbReference>
<dbReference type="EMBL" id="LVLJ01003160">
    <property type="protein sequence ID" value="OAE22554.1"/>
    <property type="molecule type" value="Genomic_DNA"/>
</dbReference>
<feature type="region of interest" description="Disordered" evidence="1">
    <location>
        <begin position="224"/>
        <end position="248"/>
    </location>
</feature>
<sequence length="390" mass="43585">MPMPRGRHCWSAREAIARGKKPPADPAGQGQGQGLAPLRFASRGDGARRQKSVQDLERGWDSSCAPEPGTQPRSPPYGFRDRWFRTDAPRPRPRAESAKRGNSSGARAQQLDRIYGKRSAAPGGGGKLPLDPRGASRRRDGDSKPRSLPGLSLAQLLERSQSPSPGDGDGDGCNSGKTTARSDRYLDGVWVRSPRGPGAEVQSSLTARAFGEFDDFSRSEHERDFEADSGWMGSSTRSPRRETVPRAKTADDVVAHEIDDPFRESSWLRAFQDGQRREREMYGLRRFSTVDFLGRSVPKVADDLSWAANCRAKLKPQWDKGYDHWLHVRLEIEHVTCRGKRQLSRQICIQFLVKDTESICGNQADEMDREEVHEVVGWNHGAEEQSAQRR</sequence>
<name>A0A176VNS5_MARPO</name>
<accession>A0A176VNS5</accession>
<reference evidence="2" key="1">
    <citation type="submission" date="2016-03" db="EMBL/GenBank/DDBJ databases">
        <title>Mechanisms controlling the formation of the plant cell surface in tip-growing cells are functionally conserved among land plants.</title>
        <authorList>
            <person name="Honkanen S."/>
            <person name="Jones V.A."/>
            <person name="Morieri G."/>
            <person name="Champion C."/>
            <person name="Hetherington A.J."/>
            <person name="Kelly S."/>
            <person name="Saint-Marcoux D."/>
            <person name="Proust H."/>
            <person name="Prescott H."/>
            <person name="Dolan L."/>
        </authorList>
    </citation>
    <scope>NUCLEOTIDE SEQUENCE [LARGE SCALE GENOMIC DNA]</scope>
    <source>
        <tissue evidence="2">Whole gametophyte</tissue>
    </source>
</reference>
<protein>
    <submittedName>
        <fullName evidence="2">Uncharacterized protein</fullName>
    </submittedName>
</protein>
<gene>
    <name evidence="2" type="ORF">AXG93_3030s1010</name>
</gene>
<evidence type="ECO:0000256" key="1">
    <source>
        <dbReference type="SAM" id="MobiDB-lite"/>
    </source>
</evidence>
<feature type="region of interest" description="Disordered" evidence="1">
    <location>
        <begin position="1"/>
        <end position="180"/>
    </location>
</feature>
<evidence type="ECO:0000313" key="2">
    <source>
        <dbReference type="EMBL" id="OAE22554.1"/>
    </source>
</evidence>
<organism evidence="2 3">
    <name type="scientific">Marchantia polymorpha subsp. ruderalis</name>
    <dbReference type="NCBI Taxonomy" id="1480154"/>
    <lineage>
        <taxon>Eukaryota</taxon>
        <taxon>Viridiplantae</taxon>
        <taxon>Streptophyta</taxon>
        <taxon>Embryophyta</taxon>
        <taxon>Marchantiophyta</taxon>
        <taxon>Marchantiopsida</taxon>
        <taxon>Marchantiidae</taxon>
        <taxon>Marchantiales</taxon>
        <taxon>Marchantiaceae</taxon>
        <taxon>Marchantia</taxon>
    </lineage>
</organism>
<keyword evidence="3" id="KW-1185">Reference proteome</keyword>
<comment type="caution">
    <text evidence="2">The sequence shown here is derived from an EMBL/GenBank/DDBJ whole genome shotgun (WGS) entry which is preliminary data.</text>
</comment>